<dbReference type="PRINTS" id="PR01657">
    <property type="entry name" value="MCMFAMILY"/>
</dbReference>
<keyword evidence="5" id="KW-0378">Hydrolase</keyword>
<dbReference type="Gene3D" id="3.40.50.300">
    <property type="entry name" value="P-loop containing nucleotide triphosphate hydrolases"/>
    <property type="match status" value="1"/>
</dbReference>
<evidence type="ECO:0000256" key="2">
    <source>
        <dbReference type="ARBA" id="ARBA00022741"/>
    </source>
</evidence>
<dbReference type="PROSITE" id="PS00676">
    <property type="entry name" value="SIGMA54_INTERACT_2"/>
    <property type="match status" value="1"/>
</dbReference>
<dbReference type="InterPro" id="IPR020568">
    <property type="entry name" value="Ribosomal_Su5_D2-typ_SF"/>
</dbReference>
<dbReference type="SUPFAM" id="SSF52540">
    <property type="entry name" value="P-loop containing nucleoside triphosphate hydrolases"/>
    <property type="match status" value="1"/>
</dbReference>
<dbReference type="GO" id="GO:0008233">
    <property type="term" value="F:peptidase activity"/>
    <property type="evidence" value="ECO:0007669"/>
    <property type="project" value="UniProtKB-KW"/>
</dbReference>
<sequence length="493" mass="52465">MPLATVYSRAKLGVNAPLVTVEVHLSGGLPAFNIVGLPEATVRESRDRVRSALINSRFEFPVSRITVNLAPADLPKEGGRFDLPIAIGILLASGQVPAAPLEHIELIGELGLSGELRAVDAALPAAIQASAAGHILILPSANTGLASIVDDTGVREAESLLAVAAHLHGQQALPFAGASVEPIDENNYPDLSDVKGQAGAKRALEIAAAGGHSLLLSGPPGTGKTLLANRLPGILPPLTEAERLDIATVQSVAGQPLRLHRPFRSPHHTASAAALVGGGSYPRPGEISLAHNGILFLDELPEYPRKVLEVLREPMESGEVIISRAAQQLTFPAKFQLVAAMNPCPCGYDGDENKDCRCTPDQIQRYRSKLSGPLLDRIDLRITVPRLPPGVLQESAKAESSAVVRERVCAARDRQERRSPNINARLSADEVATFCGLDTASKQFMLRAEQKLGLSARAHHRLVKIARTIADLAGDKDISLGHLQEAMIYRGEL</sequence>
<comment type="caution">
    <text evidence="5">The sequence shown here is derived from an EMBL/GenBank/DDBJ whole genome shotgun (WGS) entry which is preliminary data.</text>
</comment>
<keyword evidence="3" id="KW-0067">ATP-binding</keyword>
<dbReference type="InterPro" id="IPR003593">
    <property type="entry name" value="AAA+_ATPase"/>
</dbReference>
<dbReference type="NCBIfam" id="NF007365">
    <property type="entry name" value="PRK09862.1"/>
    <property type="match status" value="1"/>
</dbReference>
<dbReference type="InterPro" id="IPR025158">
    <property type="entry name" value="Mg_chelat-rel_C"/>
</dbReference>
<dbReference type="EMBL" id="PQGG01000031">
    <property type="protein sequence ID" value="POP52173.1"/>
    <property type="molecule type" value="Genomic_DNA"/>
</dbReference>
<dbReference type="RefSeq" id="WP_103685156.1">
    <property type="nucleotide sequence ID" value="NZ_PQGG01000031.1"/>
</dbReference>
<feature type="domain" description="MCM C-terminal AAA(+) ATPase" evidence="4">
    <location>
        <begin position="285"/>
        <end position="380"/>
    </location>
</feature>
<accession>A0A2S4HDV6</accession>
<dbReference type="SMART" id="SM00382">
    <property type="entry name" value="AAA"/>
    <property type="match status" value="1"/>
</dbReference>
<keyword evidence="5" id="KW-0645">Protease</keyword>
<dbReference type="GO" id="GO:0006508">
    <property type="term" value="P:proteolysis"/>
    <property type="evidence" value="ECO:0007669"/>
    <property type="project" value="UniProtKB-KW"/>
</dbReference>
<dbReference type="Pfam" id="PF01078">
    <property type="entry name" value="Mg_chelatase"/>
    <property type="match status" value="1"/>
</dbReference>
<dbReference type="InterPro" id="IPR014721">
    <property type="entry name" value="Ribsml_uS5_D2-typ_fold_subgr"/>
</dbReference>
<organism evidence="5 6">
    <name type="scientific">Zhongshania marina</name>
    <dbReference type="NCBI Taxonomy" id="2304603"/>
    <lineage>
        <taxon>Bacteria</taxon>
        <taxon>Pseudomonadati</taxon>
        <taxon>Pseudomonadota</taxon>
        <taxon>Gammaproteobacteria</taxon>
        <taxon>Cellvibrionales</taxon>
        <taxon>Spongiibacteraceae</taxon>
        <taxon>Zhongshania</taxon>
    </lineage>
</organism>
<dbReference type="Pfam" id="PF13335">
    <property type="entry name" value="Mg_chelatase_C"/>
    <property type="match status" value="1"/>
</dbReference>
<evidence type="ECO:0000313" key="5">
    <source>
        <dbReference type="EMBL" id="POP52173.1"/>
    </source>
</evidence>
<proteinExistence type="inferred from homology"/>
<dbReference type="InterPro" id="IPR025943">
    <property type="entry name" value="Sigma_54_int_dom_ATP-bd_2"/>
</dbReference>
<dbReference type="SUPFAM" id="SSF54211">
    <property type="entry name" value="Ribosomal protein S5 domain 2-like"/>
    <property type="match status" value="1"/>
</dbReference>
<dbReference type="GO" id="GO:0003677">
    <property type="term" value="F:DNA binding"/>
    <property type="evidence" value="ECO:0007669"/>
    <property type="project" value="InterPro"/>
</dbReference>
<dbReference type="InterPro" id="IPR001208">
    <property type="entry name" value="MCM_dom"/>
</dbReference>
<reference evidence="5" key="1">
    <citation type="submission" date="2018-01" db="EMBL/GenBank/DDBJ databases">
        <authorList>
            <person name="Yu X.-D."/>
        </authorList>
    </citation>
    <scope>NUCLEOTIDE SEQUENCE</scope>
    <source>
        <strain evidence="5">ZX-21</strain>
    </source>
</reference>
<protein>
    <submittedName>
        <fullName evidence="5">ATP-dependent protease</fullName>
    </submittedName>
</protein>
<dbReference type="InterPro" id="IPR000523">
    <property type="entry name" value="Mg_chelatse_chII-like_cat_dom"/>
</dbReference>
<dbReference type="Proteomes" id="UP000237222">
    <property type="component" value="Unassembled WGS sequence"/>
</dbReference>
<dbReference type="PROSITE" id="PS50051">
    <property type="entry name" value="MCM_2"/>
    <property type="match status" value="1"/>
</dbReference>
<name>A0A2S4HDV6_9GAMM</name>
<evidence type="ECO:0000259" key="4">
    <source>
        <dbReference type="PROSITE" id="PS50051"/>
    </source>
</evidence>
<dbReference type="InterPro" id="IPR004482">
    <property type="entry name" value="Mg_chelat-rel"/>
</dbReference>
<dbReference type="OrthoDB" id="9813147at2"/>
<comment type="similarity">
    <text evidence="1">Belongs to the Mg-chelatase subunits D/I family. ComM subfamily.</text>
</comment>
<evidence type="ECO:0000256" key="3">
    <source>
        <dbReference type="ARBA" id="ARBA00022840"/>
    </source>
</evidence>
<dbReference type="NCBIfam" id="TIGR00368">
    <property type="entry name" value="YifB family Mg chelatase-like AAA ATPase"/>
    <property type="match status" value="1"/>
</dbReference>
<dbReference type="InterPro" id="IPR027417">
    <property type="entry name" value="P-loop_NTPase"/>
</dbReference>
<dbReference type="PANTHER" id="PTHR32039:SF7">
    <property type="entry name" value="COMPETENCE PROTEIN COMM"/>
    <property type="match status" value="1"/>
</dbReference>
<dbReference type="Gene3D" id="3.30.230.10">
    <property type="match status" value="1"/>
</dbReference>
<dbReference type="AlphaFoldDB" id="A0A2S4HDV6"/>
<evidence type="ECO:0000256" key="1">
    <source>
        <dbReference type="ARBA" id="ARBA00006354"/>
    </source>
</evidence>
<dbReference type="PANTHER" id="PTHR32039">
    <property type="entry name" value="MAGNESIUM-CHELATASE SUBUNIT CHLI"/>
    <property type="match status" value="1"/>
</dbReference>
<dbReference type="GO" id="GO:0005524">
    <property type="term" value="F:ATP binding"/>
    <property type="evidence" value="ECO:0007669"/>
    <property type="project" value="UniProtKB-KW"/>
</dbReference>
<keyword evidence="2" id="KW-0547">Nucleotide-binding</keyword>
<dbReference type="Pfam" id="PF13541">
    <property type="entry name" value="ChlI"/>
    <property type="match status" value="1"/>
</dbReference>
<evidence type="ECO:0000313" key="6">
    <source>
        <dbReference type="Proteomes" id="UP000237222"/>
    </source>
</evidence>
<gene>
    <name evidence="5" type="ORF">C0068_14315</name>
</gene>
<dbReference type="InterPro" id="IPR045006">
    <property type="entry name" value="CHLI-like"/>
</dbReference>